<proteinExistence type="predicted"/>
<dbReference type="AlphaFoldDB" id="T1GL38"/>
<keyword evidence="2" id="KW-1185">Reference proteome</keyword>
<evidence type="ECO:0000313" key="1">
    <source>
        <dbReference type="EnsemblMetazoa" id="MESCA004226-PA"/>
    </source>
</evidence>
<organism evidence="1 2">
    <name type="scientific">Megaselia scalaris</name>
    <name type="common">Humpbacked fly</name>
    <name type="synonym">Phora scalaris</name>
    <dbReference type="NCBI Taxonomy" id="36166"/>
    <lineage>
        <taxon>Eukaryota</taxon>
        <taxon>Metazoa</taxon>
        <taxon>Ecdysozoa</taxon>
        <taxon>Arthropoda</taxon>
        <taxon>Hexapoda</taxon>
        <taxon>Insecta</taxon>
        <taxon>Pterygota</taxon>
        <taxon>Neoptera</taxon>
        <taxon>Endopterygota</taxon>
        <taxon>Diptera</taxon>
        <taxon>Brachycera</taxon>
        <taxon>Muscomorpha</taxon>
        <taxon>Platypezoidea</taxon>
        <taxon>Phoridae</taxon>
        <taxon>Megaseliini</taxon>
        <taxon>Megaselia</taxon>
    </lineage>
</organism>
<protein>
    <submittedName>
        <fullName evidence="1">Uncharacterized protein</fullName>
    </submittedName>
</protein>
<sequence>MEKNLAVSTHIAMYTPQRQIRCKLWLCDRSTTYWTNTLSAILRK</sequence>
<dbReference type="EnsemblMetazoa" id="MESCA004226-RA">
    <property type="protein sequence ID" value="MESCA004226-PA"/>
    <property type="gene ID" value="MESCA004226"/>
</dbReference>
<evidence type="ECO:0000313" key="2">
    <source>
        <dbReference type="Proteomes" id="UP000015102"/>
    </source>
</evidence>
<reference evidence="1" key="2">
    <citation type="submission" date="2015-06" db="UniProtKB">
        <authorList>
            <consortium name="EnsemblMetazoa"/>
        </authorList>
    </citation>
    <scope>IDENTIFICATION</scope>
</reference>
<accession>T1GL38</accession>
<dbReference type="Proteomes" id="UP000015102">
    <property type="component" value="Unassembled WGS sequence"/>
</dbReference>
<reference evidence="2" key="1">
    <citation type="submission" date="2013-02" db="EMBL/GenBank/DDBJ databases">
        <authorList>
            <person name="Hughes D."/>
        </authorList>
    </citation>
    <scope>NUCLEOTIDE SEQUENCE</scope>
    <source>
        <strain>Durham</strain>
        <strain evidence="2">NC isolate 2 -- Noor lab</strain>
    </source>
</reference>
<dbReference type="HOGENOM" id="CLU_3225154_0_0_1"/>
<name>T1GL38_MEGSC</name>
<dbReference type="EMBL" id="CAQQ02003084">
    <property type="status" value="NOT_ANNOTATED_CDS"/>
    <property type="molecule type" value="Genomic_DNA"/>
</dbReference>